<feature type="region of interest" description="Disordered" evidence="1">
    <location>
        <begin position="206"/>
        <end position="226"/>
    </location>
</feature>
<dbReference type="Proteomes" id="UP000191691">
    <property type="component" value="Unassembled WGS sequence"/>
</dbReference>
<keyword evidence="2" id="KW-0472">Membrane</keyword>
<dbReference type="STRING" id="60175.A0A1V6YX73"/>
<keyword evidence="5" id="KW-1185">Reference proteome</keyword>
<dbReference type="PANTHER" id="PTHR40368">
    <property type="entry name" value="YALI0F14399P"/>
    <property type="match status" value="1"/>
</dbReference>
<feature type="chain" id="PRO_5012890113" description="Autophagy-related protein 27" evidence="3">
    <location>
        <begin position="31"/>
        <end position="406"/>
    </location>
</feature>
<sequence>MSPVHQLSPSSAAVVLLSLTSALWPTSALAGNTNDNSVGYKLREDIPVSCLNRTMEGEHKKANNNRENIQVTDSLGKLQYVPFVTCNETARPLSLHYGISETITCTIDSLSDELYHLLEFYVHADVPMSCRVPTAPLTPSGGATEHADKDSDQKSGEADTLSALADNGPPFTPLTIALQGTLQLSHLHIWTDMNVVMHNMASDAAAEQNTKTRGGQSGQPGFAVGGIAYSTPEFDNTGKNAKLDEDEEPVALAQAAREPWTAGHGTKVVRGEPLTFSFHVAWLEGGASIGWPTRPALESWLALATGSGKSSRSFFSKLVFFVMAASVGALVALFWERNGGRGRGRTAWHGDGLLGATPARGVKGSSVTFGNGGKNNGYGGYSGPPNGNGNLNGIGSGYGFPSGKRD</sequence>
<dbReference type="OMA" id="TFHVSWV"/>
<keyword evidence="3" id="KW-0732">Signal</keyword>
<feature type="region of interest" description="Disordered" evidence="1">
    <location>
        <begin position="135"/>
        <end position="166"/>
    </location>
</feature>
<feature type="compositionally biased region" description="Basic and acidic residues" evidence="1">
    <location>
        <begin position="145"/>
        <end position="157"/>
    </location>
</feature>
<dbReference type="EMBL" id="MOOB01000008">
    <property type="protein sequence ID" value="OQE92045.1"/>
    <property type="molecule type" value="Genomic_DNA"/>
</dbReference>
<evidence type="ECO:0000256" key="3">
    <source>
        <dbReference type="SAM" id="SignalP"/>
    </source>
</evidence>
<name>A0A1V6YX73_PENNA</name>
<feature type="transmembrane region" description="Helical" evidence="2">
    <location>
        <begin position="314"/>
        <end position="335"/>
    </location>
</feature>
<keyword evidence="2" id="KW-1133">Transmembrane helix</keyword>
<reference evidence="5" key="1">
    <citation type="journal article" date="2017" name="Nat. Microbiol.">
        <title>Global analysis of biosynthetic gene clusters reveals vast potential of secondary metabolite production in Penicillium species.</title>
        <authorList>
            <person name="Nielsen J.C."/>
            <person name="Grijseels S."/>
            <person name="Prigent S."/>
            <person name="Ji B."/>
            <person name="Dainat J."/>
            <person name="Nielsen K.F."/>
            <person name="Frisvad J.C."/>
            <person name="Workman M."/>
            <person name="Nielsen J."/>
        </authorList>
    </citation>
    <scope>NUCLEOTIDE SEQUENCE [LARGE SCALE GENOMIC DNA]</scope>
    <source>
        <strain evidence="5">IBT 13039</strain>
    </source>
</reference>
<feature type="signal peptide" evidence="3">
    <location>
        <begin position="1"/>
        <end position="30"/>
    </location>
</feature>
<evidence type="ECO:0000313" key="4">
    <source>
        <dbReference type="EMBL" id="OQE92045.1"/>
    </source>
</evidence>
<gene>
    <name evidence="4" type="ORF">PENNAL_c0008G09891</name>
</gene>
<dbReference type="AlphaFoldDB" id="A0A1V6YX73"/>
<evidence type="ECO:0008006" key="6">
    <source>
        <dbReference type="Google" id="ProtNLM"/>
    </source>
</evidence>
<dbReference type="PANTHER" id="PTHR40368:SF1">
    <property type="entry name" value="YALI0F14399P"/>
    <property type="match status" value="1"/>
</dbReference>
<comment type="caution">
    <text evidence="4">The sequence shown here is derived from an EMBL/GenBank/DDBJ whole genome shotgun (WGS) entry which is preliminary data.</text>
</comment>
<accession>A0A1V6YX73</accession>
<evidence type="ECO:0000256" key="1">
    <source>
        <dbReference type="SAM" id="MobiDB-lite"/>
    </source>
</evidence>
<organism evidence="4 5">
    <name type="scientific">Penicillium nalgiovense</name>
    <dbReference type="NCBI Taxonomy" id="60175"/>
    <lineage>
        <taxon>Eukaryota</taxon>
        <taxon>Fungi</taxon>
        <taxon>Dikarya</taxon>
        <taxon>Ascomycota</taxon>
        <taxon>Pezizomycotina</taxon>
        <taxon>Eurotiomycetes</taxon>
        <taxon>Eurotiomycetidae</taxon>
        <taxon>Eurotiales</taxon>
        <taxon>Aspergillaceae</taxon>
        <taxon>Penicillium</taxon>
    </lineage>
</organism>
<evidence type="ECO:0000256" key="2">
    <source>
        <dbReference type="SAM" id="Phobius"/>
    </source>
</evidence>
<proteinExistence type="predicted"/>
<evidence type="ECO:0000313" key="5">
    <source>
        <dbReference type="Proteomes" id="UP000191691"/>
    </source>
</evidence>
<protein>
    <recommendedName>
        <fullName evidence="6">Autophagy-related protein 27</fullName>
    </recommendedName>
</protein>
<keyword evidence="2" id="KW-0812">Transmembrane</keyword>